<feature type="domain" description="RING-type" evidence="11">
    <location>
        <begin position="859"/>
        <end position="902"/>
    </location>
</feature>
<dbReference type="PANTHER" id="PTHR45626:SF17">
    <property type="entry name" value="HELICASE-LIKE TRANSCRIPTION FACTOR"/>
    <property type="match status" value="1"/>
</dbReference>
<dbReference type="Gene3D" id="3.30.40.10">
    <property type="entry name" value="Zinc/RING finger domain, C3HC4 (zinc finger)"/>
    <property type="match status" value="1"/>
</dbReference>
<dbReference type="InterPro" id="IPR001650">
    <property type="entry name" value="Helicase_C-like"/>
</dbReference>
<organism evidence="14 15">
    <name type="scientific">Ascobolus immersus RN42</name>
    <dbReference type="NCBI Taxonomy" id="1160509"/>
    <lineage>
        <taxon>Eukaryota</taxon>
        <taxon>Fungi</taxon>
        <taxon>Dikarya</taxon>
        <taxon>Ascomycota</taxon>
        <taxon>Pezizomycotina</taxon>
        <taxon>Pezizomycetes</taxon>
        <taxon>Pezizales</taxon>
        <taxon>Ascobolaceae</taxon>
        <taxon>Ascobolus</taxon>
    </lineage>
</organism>
<proteinExistence type="inferred from homology"/>
<feature type="compositionally biased region" description="Gly residues" evidence="10">
    <location>
        <begin position="1171"/>
        <end position="1185"/>
    </location>
</feature>
<dbReference type="InterPro" id="IPR027417">
    <property type="entry name" value="P-loop_NTPase"/>
</dbReference>
<dbReference type="GO" id="GO:0004386">
    <property type="term" value="F:helicase activity"/>
    <property type="evidence" value="ECO:0007669"/>
    <property type="project" value="UniProtKB-KW"/>
</dbReference>
<dbReference type="SMART" id="SM00490">
    <property type="entry name" value="HELICc"/>
    <property type="match status" value="1"/>
</dbReference>
<dbReference type="InterPro" id="IPR027370">
    <property type="entry name" value="Znf-RING_euk"/>
</dbReference>
<dbReference type="PROSITE" id="PS51194">
    <property type="entry name" value="HELICASE_CTER"/>
    <property type="match status" value="1"/>
</dbReference>
<dbReference type="GO" id="GO:0016787">
    <property type="term" value="F:hydrolase activity"/>
    <property type="evidence" value="ECO:0007669"/>
    <property type="project" value="UniProtKB-KW"/>
</dbReference>
<dbReference type="GO" id="GO:0006281">
    <property type="term" value="P:DNA repair"/>
    <property type="evidence" value="ECO:0007669"/>
    <property type="project" value="TreeGrafter"/>
</dbReference>
<sequence>MARVTRAQAKKTAAQPIILSDDEQSTVLESSPKKARKTARKATPRSASVKAAANTPEIDMSGDTSSQSQPAAKDMSPDLVLEFPRPLGNTDTSDIPYSQQLDRELEFLDTFTQNPAAGIYSAPLSSQTIMSTPAKRKASPSKQAPPTVRRKLLEDRPIAGSPTRPNRAPLLRPLPPSGSDITTEANVPGRSKTLSDFLEELNGNNSPPRDAKSASPPPPTDSTLDGLLNKPSRIIMDSDDEKELGDSKSKTSRRRAGETDIQFKTRTDLEKTLRREKLKDGGNIQDLINIIPLEDRVLTSRKKRLVRKKDIDRAVQGLPEESEEEDEDDEPIDIATEQRKQLETAIKRLNMRERERVYSKTIFTGDQKKTETVREKAYYIRGMVTPLLPHQIICVDWMVNERELSRKAPYGGLLGDAMGLGKTMQCIATMCKNPPPDDYTQDDPHITLIVCPVALVQQWKREIEKHCKSGKFDIYIYHGKDKVKDAAQLRKKQVVITTYQTIALGYPKIYVPEEIPKEERQSYADKEFRKRRGVLHRVRYWRIIFDECHIIRNRATKVSEAAMRLESEMCWCLSGTPIFNSLWDLFPVFSLIDMPRLCNSDFYRNLVGKGTGASMGENAAKTIQIALRAAMMRRTKDDQFMGRPLIELPPKVVKEVFIEFDPDARALYDLYESMARAAINDFAKKDKIGKNYSHILTFLLRLRQLCNHPYLTANELKFWSRHDLDVCLGKCDEYFEIKFGEDALQEFLEAAAQAVHGEDKKPVLEDEKPKVKTEVKTEEGISSVTEKFIKSERSILDDLFAKIGMPHLGLKLEENTTTKTNRPVRALLQRLRESSDVVHQPAQHDPLGLASLEEDENSCPICFDEFSNPVITPCRHIFCRDCIESSIDIAANNGLDYECPVCASLEAPVQTIIEKDDLKLHGARTAAAANRAMAALGMIDKDAERKKQQVKIDKEFKENLQKRFFMSRKLEALRDQLREWRVNRPDDKVVLFSQFTKFLDIIEVVTQAEGWETARYQGDMPMGAREAALDKFKDEPECWIMLTSTKAGGVGLNLTHANLVVCVDLWWNAAIELQAFDRVHRLGQMKDVEVKRLIMENSVETRMLALQEVKLRIAGIALGEGDAKLGKLNLKDLIGLFGSVETDERGRMRVRSDVNRARMPGAYPGMDMGDFNGGQGAGGGAGAGSGEDDEDDDEDEDIDMDDE</sequence>
<keyword evidence="8" id="KW-0067">ATP-binding</keyword>
<dbReference type="InterPro" id="IPR013083">
    <property type="entry name" value="Znf_RING/FYVE/PHD"/>
</dbReference>
<accession>A0A3N4IJM8</accession>
<feature type="region of interest" description="Disordered" evidence="10">
    <location>
        <begin position="130"/>
        <end position="262"/>
    </location>
</feature>
<evidence type="ECO:0000256" key="6">
    <source>
        <dbReference type="ARBA" id="ARBA00022806"/>
    </source>
</evidence>
<dbReference type="SMART" id="SM00487">
    <property type="entry name" value="DEXDc"/>
    <property type="match status" value="1"/>
</dbReference>
<evidence type="ECO:0000256" key="1">
    <source>
        <dbReference type="ARBA" id="ARBA00007025"/>
    </source>
</evidence>
<feature type="compositionally biased region" description="Basic and acidic residues" evidence="10">
    <location>
        <begin position="244"/>
        <end position="262"/>
    </location>
</feature>
<feature type="region of interest" description="Disordered" evidence="10">
    <location>
        <begin position="1163"/>
        <end position="1203"/>
    </location>
</feature>
<keyword evidence="7" id="KW-0862">Zinc</keyword>
<dbReference type="GO" id="GO:0008270">
    <property type="term" value="F:zinc ion binding"/>
    <property type="evidence" value="ECO:0007669"/>
    <property type="project" value="UniProtKB-KW"/>
</dbReference>
<keyword evidence="15" id="KW-1185">Reference proteome</keyword>
<evidence type="ECO:0000259" key="13">
    <source>
        <dbReference type="PROSITE" id="PS51194"/>
    </source>
</evidence>
<dbReference type="Pfam" id="PF00271">
    <property type="entry name" value="Helicase_C"/>
    <property type="match status" value="1"/>
</dbReference>
<evidence type="ECO:0000256" key="5">
    <source>
        <dbReference type="ARBA" id="ARBA00022801"/>
    </source>
</evidence>
<protein>
    <submittedName>
        <fullName evidence="14">Uncharacterized protein</fullName>
    </submittedName>
</protein>
<name>A0A3N4IJM8_ASCIM</name>
<dbReference type="InterPro" id="IPR049730">
    <property type="entry name" value="SNF2/RAD54-like_C"/>
</dbReference>
<dbReference type="GO" id="GO:0008094">
    <property type="term" value="F:ATP-dependent activity, acting on DNA"/>
    <property type="evidence" value="ECO:0007669"/>
    <property type="project" value="TreeGrafter"/>
</dbReference>
<feature type="region of interest" description="Disordered" evidence="10">
    <location>
        <begin position="1"/>
        <end position="101"/>
    </location>
</feature>
<feature type="domain" description="Helicase C-terminal" evidence="13">
    <location>
        <begin position="969"/>
        <end position="1124"/>
    </location>
</feature>
<reference evidence="14 15" key="1">
    <citation type="journal article" date="2018" name="Nat. Ecol. Evol.">
        <title>Pezizomycetes genomes reveal the molecular basis of ectomycorrhizal truffle lifestyle.</title>
        <authorList>
            <person name="Murat C."/>
            <person name="Payen T."/>
            <person name="Noel B."/>
            <person name="Kuo A."/>
            <person name="Morin E."/>
            <person name="Chen J."/>
            <person name="Kohler A."/>
            <person name="Krizsan K."/>
            <person name="Balestrini R."/>
            <person name="Da Silva C."/>
            <person name="Montanini B."/>
            <person name="Hainaut M."/>
            <person name="Levati E."/>
            <person name="Barry K.W."/>
            <person name="Belfiori B."/>
            <person name="Cichocki N."/>
            <person name="Clum A."/>
            <person name="Dockter R.B."/>
            <person name="Fauchery L."/>
            <person name="Guy J."/>
            <person name="Iotti M."/>
            <person name="Le Tacon F."/>
            <person name="Lindquist E.A."/>
            <person name="Lipzen A."/>
            <person name="Malagnac F."/>
            <person name="Mello A."/>
            <person name="Molinier V."/>
            <person name="Miyauchi S."/>
            <person name="Poulain J."/>
            <person name="Riccioni C."/>
            <person name="Rubini A."/>
            <person name="Sitrit Y."/>
            <person name="Splivallo R."/>
            <person name="Traeger S."/>
            <person name="Wang M."/>
            <person name="Zifcakova L."/>
            <person name="Wipf D."/>
            <person name="Zambonelli A."/>
            <person name="Paolocci F."/>
            <person name="Nowrousian M."/>
            <person name="Ottonello S."/>
            <person name="Baldrian P."/>
            <person name="Spatafora J.W."/>
            <person name="Henrissat B."/>
            <person name="Nagy L.G."/>
            <person name="Aury J.M."/>
            <person name="Wincker P."/>
            <person name="Grigoriev I.V."/>
            <person name="Bonfante P."/>
            <person name="Martin F.M."/>
        </authorList>
    </citation>
    <scope>NUCLEOTIDE SEQUENCE [LARGE SCALE GENOMIC DNA]</scope>
    <source>
        <strain evidence="14 15">RN42</strain>
    </source>
</reference>
<evidence type="ECO:0000313" key="14">
    <source>
        <dbReference type="EMBL" id="RPA86345.1"/>
    </source>
</evidence>
<dbReference type="InterPro" id="IPR050628">
    <property type="entry name" value="SNF2_RAD54_helicase_TF"/>
</dbReference>
<dbReference type="CDD" id="cd16449">
    <property type="entry name" value="RING-HC"/>
    <property type="match status" value="1"/>
</dbReference>
<evidence type="ECO:0000259" key="12">
    <source>
        <dbReference type="PROSITE" id="PS51192"/>
    </source>
</evidence>
<dbReference type="GO" id="GO:0005524">
    <property type="term" value="F:ATP binding"/>
    <property type="evidence" value="ECO:0007669"/>
    <property type="project" value="UniProtKB-KW"/>
</dbReference>
<dbReference type="PROSITE" id="PS50089">
    <property type="entry name" value="ZF_RING_2"/>
    <property type="match status" value="1"/>
</dbReference>
<dbReference type="STRING" id="1160509.A0A3N4IJM8"/>
<dbReference type="SUPFAM" id="SSF52540">
    <property type="entry name" value="P-loop containing nucleoside triphosphate hydrolases"/>
    <property type="match status" value="2"/>
</dbReference>
<dbReference type="SUPFAM" id="SSF57850">
    <property type="entry name" value="RING/U-box"/>
    <property type="match status" value="1"/>
</dbReference>
<keyword evidence="4 9" id="KW-0863">Zinc-finger</keyword>
<evidence type="ECO:0000256" key="2">
    <source>
        <dbReference type="ARBA" id="ARBA00022723"/>
    </source>
</evidence>
<feature type="compositionally biased region" description="Low complexity" evidence="10">
    <location>
        <begin position="162"/>
        <end position="171"/>
    </location>
</feature>
<evidence type="ECO:0000313" key="15">
    <source>
        <dbReference type="Proteomes" id="UP000275078"/>
    </source>
</evidence>
<gene>
    <name evidence="14" type="ORF">BJ508DRAFT_322005</name>
</gene>
<dbReference type="InterPro" id="IPR017907">
    <property type="entry name" value="Znf_RING_CS"/>
</dbReference>
<dbReference type="Pfam" id="PF00176">
    <property type="entry name" value="SNF2-rel_dom"/>
    <property type="match status" value="1"/>
</dbReference>
<dbReference type="SMART" id="SM00184">
    <property type="entry name" value="RING"/>
    <property type="match status" value="1"/>
</dbReference>
<dbReference type="InterPro" id="IPR001841">
    <property type="entry name" value="Znf_RING"/>
</dbReference>
<dbReference type="Pfam" id="PF13445">
    <property type="entry name" value="zf-RING_UBOX"/>
    <property type="match status" value="1"/>
</dbReference>
<dbReference type="CDD" id="cd18008">
    <property type="entry name" value="DEXDc_SHPRH-like"/>
    <property type="match status" value="1"/>
</dbReference>
<keyword evidence="5" id="KW-0378">Hydrolase</keyword>
<feature type="domain" description="Helicase ATP-binding" evidence="12">
    <location>
        <begin position="403"/>
        <end position="595"/>
    </location>
</feature>
<comment type="similarity">
    <text evidence="1">Belongs to the SNF2/RAD54 helicase family.</text>
</comment>
<dbReference type="GO" id="GO:0005634">
    <property type="term" value="C:nucleus"/>
    <property type="evidence" value="ECO:0007669"/>
    <property type="project" value="TreeGrafter"/>
</dbReference>
<dbReference type="InterPro" id="IPR014001">
    <property type="entry name" value="Helicase_ATP-bd"/>
</dbReference>
<dbReference type="PANTHER" id="PTHR45626">
    <property type="entry name" value="TRANSCRIPTION TERMINATION FACTOR 2-RELATED"/>
    <property type="match status" value="1"/>
</dbReference>
<dbReference type="Gene3D" id="3.40.50.300">
    <property type="entry name" value="P-loop containing nucleotide triphosphate hydrolases"/>
    <property type="match status" value="1"/>
</dbReference>
<keyword evidence="6" id="KW-0347">Helicase</keyword>
<dbReference type="InterPro" id="IPR038718">
    <property type="entry name" value="SNF2-like_sf"/>
</dbReference>
<evidence type="ECO:0000256" key="4">
    <source>
        <dbReference type="ARBA" id="ARBA00022771"/>
    </source>
</evidence>
<feature type="compositionally biased region" description="Polar residues" evidence="10">
    <location>
        <begin position="89"/>
        <end position="100"/>
    </location>
</feature>
<evidence type="ECO:0000256" key="10">
    <source>
        <dbReference type="SAM" id="MobiDB-lite"/>
    </source>
</evidence>
<dbReference type="InterPro" id="IPR000330">
    <property type="entry name" value="SNF2_N"/>
</dbReference>
<dbReference type="PROSITE" id="PS51192">
    <property type="entry name" value="HELICASE_ATP_BIND_1"/>
    <property type="match status" value="1"/>
</dbReference>
<dbReference type="EMBL" id="ML119650">
    <property type="protein sequence ID" value="RPA86345.1"/>
    <property type="molecule type" value="Genomic_DNA"/>
</dbReference>
<keyword evidence="2" id="KW-0479">Metal-binding</keyword>
<dbReference type="Gene3D" id="3.40.50.10810">
    <property type="entry name" value="Tandem AAA-ATPase domain"/>
    <property type="match status" value="1"/>
</dbReference>
<feature type="compositionally biased region" description="Basic residues" evidence="10">
    <location>
        <begin position="33"/>
        <end position="43"/>
    </location>
</feature>
<evidence type="ECO:0000256" key="8">
    <source>
        <dbReference type="ARBA" id="ARBA00022840"/>
    </source>
</evidence>
<dbReference type="CDD" id="cd18793">
    <property type="entry name" value="SF2_C_SNF"/>
    <property type="match status" value="1"/>
</dbReference>
<evidence type="ECO:0000256" key="3">
    <source>
        <dbReference type="ARBA" id="ARBA00022741"/>
    </source>
</evidence>
<dbReference type="OrthoDB" id="1699231at2759"/>
<evidence type="ECO:0000256" key="9">
    <source>
        <dbReference type="PROSITE-ProRule" id="PRU00175"/>
    </source>
</evidence>
<feature type="compositionally biased region" description="Acidic residues" evidence="10">
    <location>
        <begin position="1186"/>
        <end position="1203"/>
    </location>
</feature>
<dbReference type="Proteomes" id="UP000275078">
    <property type="component" value="Unassembled WGS sequence"/>
</dbReference>
<keyword evidence="3" id="KW-0547">Nucleotide-binding</keyword>
<evidence type="ECO:0000256" key="7">
    <source>
        <dbReference type="ARBA" id="ARBA00022833"/>
    </source>
</evidence>
<dbReference type="PROSITE" id="PS00518">
    <property type="entry name" value="ZF_RING_1"/>
    <property type="match status" value="1"/>
</dbReference>
<evidence type="ECO:0000259" key="11">
    <source>
        <dbReference type="PROSITE" id="PS50089"/>
    </source>
</evidence>
<dbReference type="AlphaFoldDB" id="A0A3N4IJM8"/>